<reference evidence="1" key="1">
    <citation type="submission" date="2018-01" db="EMBL/GenBank/DDBJ databases">
        <title>Complete sequence of p11011-fosA.</title>
        <authorList>
            <person name="Shen Y."/>
            <person name="Feng J."/>
            <person name="Zhao Y."/>
            <person name="Qu D."/>
            <person name="Zhan Z."/>
            <person name="Jiang X."/>
            <person name="Zeng L."/>
        </authorList>
    </citation>
    <scope>NUCLEOTIDE SEQUENCE</scope>
    <source>
        <strain evidence="1">11011</strain>
        <plasmid evidence="1">p11011-fosA</plasmid>
    </source>
</reference>
<proteinExistence type="predicted"/>
<dbReference type="AlphaFoldDB" id="A0A2S1JE07"/>
<evidence type="ECO:0000313" key="1">
    <source>
        <dbReference type="EMBL" id="AWF76621.1"/>
    </source>
</evidence>
<sequence length="43" mass="4599">MSAAPFSATGARFFPGADRRAFILPPALCHQARKRIIIVGTSV</sequence>
<name>A0A2S1JE07_ECOLX</name>
<accession>A0A2S1JE07</accession>
<protein>
    <submittedName>
        <fullName evidence="1">Uncharacterized protein</fullName>
    </submittedName>
</protein>
<geneLocation type="plasmid" evidence="1">
    <name>p11011-fosA</name>
</geneLocation>
<organism evidence="1">
    <name type="scientific">Escherichia coli</name>
    <dbReference type="NCBI Taxonomy" id="562"/>
    <lineage>
        <taxon>Bacteria</taxon>
        <taxon>Pseudomonadati</taxon>
        <taxon>Pseudomonadota</taxon>
        <taxon>Gammaproteobacteria</taxon>
        <taxon>Enterobacterales</taxon>
        <taxon>Enterobacteriaceae</taxon>
        <taxon>Escherichia</taxon>
    </lineage>
</organism>
<dbReference type="EMBL" id="MG764548">
    <property type="protein sequence ID" value="AWF76621.1"/>
    <property type="molecule type" value="Genomic_DNA"/>
</dbReference>
<keyword evidence="1" id="KW-0614">Plasmid</keyword>